<feature type="domain" description="Cadherin" evidence="16">
    <location>
        <begin position="1254"/>
        <end position="1355"/>
    </location>
</feature>
<feature type="domain" description="Cadherin" evidence="16">
    <location>
        <begin position="2291"/>
        <end position="2395"/>
    </location>
</feature>
<feature type="domain" description="Cadherin" evidence="16">
    <location>
        <begin position="1566"/>
        <end position="1672"/>
    </location>
</feature>
<dbReference type="InterPro" id="IPR011333">
    <property type="entry name" value="SKP1/BTB/POZ_sf"/>
</dbReference>
<feature type="domain" description="Cadherin" evidence="16">
    <location>
        <begin position="1157"/>
        <end position="1253"/>
    </location>
</feature>
<feature type="domain" description="Cadherin" evidence="16">
    <location>
        <begin position="1356"/>
        <end position="1463"/>
    </location>
</feature>
<feature type="region of interest" description="Disordered" evidence="14">
    <location>
        <begin position="103"/>
        <end position="145"/>
    </location>
</feature>
<evidence type="ECO:0000313" key="18">
    <source>
        <dbReference type="Proteomes" id="UP000269221"/>
    </source>
</evidence>
<feature type="compositionally biased region" description="Low complexity" evidence="14">
    <location>
        <begin position="112"/>
        <end position="123"/>
    </location>
</feature>
<proteinExistence type="predicted"/>
<feature type="domain" description="Cadherin" evidence="16">
    <location>
        <begin position="2221"/>
        <end position="2290"/>
    </location>
</feature>
<feature type="domain" description="Cadherin" evidence="16">
    <location>
        <begin position="2500"/>
        <end position="2604"/>
    </location>
</feature>
<comment type="caution">
    <text evidence="17">The sequence shown here is derived from an EMBL/GenBank/DDBJ whole genome shotgun (WGS) entry which is preliminary data.</text>
</comment>
<dbReference type="InterPro" id="IPR020894">
    <property type="entry name" value="Cadherin_CS"/>
</dbReference>
<gene>
    <name evidence="17" type="ORF">DUI87_15444</name>
</gene>
<keyword evidence="12" id="KW-0325">Glycoprotein</keyword>
<dbReference type="FunFam" id="2.60.40.60:FF:000020">
    <property type="entry name" value="Dachsous cadherin-related 1b"/>
    <property type="match status" value="5"/>
</dbReference>
<feature type="domain" description="Cadherin" evidence="16">
    <location>
        <begin position="737"/>
        <end position="840"/>
    </location>
</feature>
<dbReference type="FunFam" id="2.60.40.60:FF:000013">
    <property type="entry name" value="Cadherin EGF LAG seven-pass G-type receptor"/>
    <property type="match status" value="1"/>
</dbReference>
<dbReference type="GO" id="GO:0005886">
    <property type="term" value="C:plasma membrane"/>
    <property type="evidence" value="ECO:0007669"/>
    <property type="project" value="UniProtKB-SubCell"/>
</dbReference>
<dbReference type="CDD" id="cd14733">
    <property type="entry name" value="BACK"/>
    <property type="match status" value="1"/>
</dbReference>
<dbReference type="PROSITE" id="PS50268">
    <property type="entry name" value="CADHERIN_2"/>
    <property type="match status" value="19"/>
</dbReference>
<dbReference type="Pfam" id="PF00028">
    <property type="entry name" value="Cadherin"/>
    <property type="match status" value="16"/>
</dbReference>
<evidence type="ECO:0000256" key="5">
    <source>
        <dbReference type="ARBA" id="ARBA00022729"/>
    </source>
</evidence>
<keyword evidence="7 13" id="KW-0106">Calcium</keyword>
<protein>
    <recommendedName>
        <fullName evidence="16">Cadherin domain-containing protein</fullName>
    </recommendedName>
</protein>
<dbReference type="InterPro" id="IPR015919">
    <property type="entry name" value="Cadherin-like_sf"/>
</dbReference>
<feature type="domain" description="Cadherin" evidence="16">
    <location>
        <begin position="1983"/>
        <end position="2084"/>
    </location>
</feature>
<evidence type="ECO:0000256" key="3">
    <source>
        <dbReference type="ARBA" id="ARBA00022536"/>
    </source>
</evidence>
<dbReference type="Gene3D" id="3.30.710.10">
    <property type="entry name" value="Potassium Channel Kv1.1, Chain A"/>
    <property type="match status" value="1"/>
</dbReference>
<dbReference type="OrthoDB" id="6252479at2759"/>
<dbReference type="Gene3D" id="2.60.40.60">
    <property type="entry name" value="Cadherins"/>
    <property type="match status" value="19"/>
</dbReference>
<evidence type="ECO:0000259" key="16">
    <source>
        <dbReference type="PROSITE" id="PS50268"/>
    </source>
</evidence>
<feature type="region of interest" description="Disordered" evidence="14">
    <location>
        <begin position="2991"/>
        <end position="3067"/>
    </location>
</feature>
<evidence type="ECO:0000256" key="6">
    <source>
        <dbReference type="ARBA" id="ARBA00022737"/>
    </source>
</evidence>
<keyword evidence="4 15" id="KW-0812">Transmembrane</keyword>
<dbReference type="STRING" id="333673.A0A3M0K478"/>
<evidence type="ECO:0000256" key="4">
    <source>
        <dbReference type="ARBA" id="ARBA00022692"/>
    </source>
</evidence>
<keyword evidence="10 15" id="KW-0472">Membrane</keyword>
<feature type="compositionally biased region" description="Polar residues" evidence="14">
    <location>
        <begin position="2991"/>
        <end position="3007"/>
    </location>
</feature>
<evidence type="ECO:0000256" key="15">
    <source>
        <dbReference type="SAM" id="Phobius"/>
    </source>
</evidence>
<dbReference type="SMART" id="SM00112">
    <property type="entry name" value="CA"/>
    <property type="match status" value="19"/>
</dbReference>
<evidence type="ECO:0000256" key="14">
    <source>
        <dbReference type="SAM" id="MobiDB-lite"/>
    </source>
</evidence>
<dbReference type="FunFam" id="2.60.40.60:FF:000116">
    <property type="entry name" value="Dachsous cadherin-related 2"/>
    <property type="match status" value="2"/>
</dbReference>
<evidence type="ECO:0000256" key="7">
    <source>
        <dbReference type="ARBA" id="ARBA00022837"/>
    </source>
</evidence>
<keyword evidence="18" id="KW-1185">Reference proteome</keyword>
<keyword evidence="11" id="KW-1015">Disulfide bond</keyword>
<feature type="compositionally biased region" description="Acidic residues" evidence="14">
    <location>
        <begin position="3039"/>
        <end position="3067"/>
    </location>
</feature>
<reference evidence="17 18" key="1">
    <citation type="submission" date="2018-07" db="EMBL/GenBank/DDBJ databases">
        <title>A high quality draft genome assembly of the barn swallow (H. rustica rustica).</title>
        <authorList>
            <person name="Formenti G."/>
            <person name="Chiara M."/>
            <person name="Poveda L."/>
            <person name="Francoijs K.-J."/>
            <person name="Bonisoli-Alquati A."/>
            <person name="Canova L."/>
            <person name="Gianfranceschi L."/>
            <person name="Horner D.S."/>
            <person name="Saino N."/>
        </authorList>
    </citation>
    <scope>NUCLEOTIDE SEQUENCE [LARGE SCALE GENOMIC DNA]</scope>
    <source>
        <strain evidence="17">Chelidonia</strain>
        <tissue evidence="17">Blood</tissue>
    </source>
</reference>
<dbReference type="PROSITE" id="PS00232">
    <property type="entry name" value="CADHERIN_1"/>
    <property type="match status" value="8"/>
</dbReference>
<dbReference type="GO" id="GO:0005509">
    <property type="term" value="F:calcium ion binding"/>
    <property type="evidence" value="ECO:0007669"/>
    <property type="project" value="UniProtKB-UniRule"/>
</dbReference>
<dbReference type="InterPro" id="IPR021777">
    <property type="entry name" value="SANBR_BTB"/>
</dbReference>
<evidence type="ECO:0000256" key="11">
    <source>
        <dbReference type="ARBA" id="ARBA00023157"/>
    </source>
</evidence>
<dbReference type="SUPFAM" id="SSF49313">
    <property type="entry name" value="Cadherin-like"/>
    <property type="match status" value="19"/>
</dbReference>
<feature type="domain" description="Cadherin" evidence="16">
    <location>
        <begin position="949"/>
        <end position="1051"/>
    </location>
</feature>
<keyword evidence="3" id="KW-0245">EGF-like domain</keyword>
<accession>A0A3M0K478</accession>
<dbReference type="EMBL" id="QRBI01000119">
    <property type="protein sequence ID" value="RMC07972.1"/>
    <property type="molecule type" value="Genomic_DNA"/>
</dbReference>
<dbReference type="CDD" id="cd11304">
    <property type="entry name" value="Cadherin_repeat"/>
    <property type="match status" value="18"/>
</dbReference>
<evidence type="ECO:0000256" key="12">
    <source>
        <dbReference type="ARBA" id="ARBA00023180"/>
    </source>
</evidence>
<evidence type="ECO:0000256" key="1">
    <source>
        <dbReference type="ARBA" id="ARBA00004162"/>
    </source>
</evidence>
<organism evidence="17 18">
    <name type="scientific">Hirundo rustica rustica</name>
    <dbReference type="NCBI Taxonomy" id="333673"/>
    <lineage>
        <taxon>Eukaryota</taxon>
        <taxon>Metazoa</taxon>
        <taxon>Chordata</taxon>
        <taxon>Craniata</taxon>
        <taxon>Vertebrata</taxon>
        <taxon>Euteleostomi</taxon>
        <taxon>Archelosauria</taxon>
        <taxon>Archosauria</taxon>
        <taxon>Dinosauria</taxon>
        <taxon>Saurischia</taxon>
        <taxon>Theropoda</taxon>
        <taxon>Coelurosauria</taxon>
        <taxon>Aves</taxon>
        <taxon>Neognathae</taxon>
        <taxon>Neoaves</taxon>
        <taxon>Telluraves</taxon>
        <taxon>Australaves</taxon>
        <taxon>Passeriformes</taxon>
        <taxon>Sylvioidea</taxon>
        <taxon>Hirundinidae</taxon>
        <taxon>Hirundo</taxon>
    </lineage>
</organism>
<feature type="domain" description="Cadherin" evidence="16">
    <location>
        <begin position="1052"/>
        <end position="1156"/>
    </location>
</feature>
<feature type="domain" description="Cadherin" evidence="16">
    <location>
        <begin position="1897"/>
        <end position="1982"/>
    </location>
</feature>
<dbReference type="GO" id="GO:0007163">
    <property type="term" value="P:establishment or maintenance of cell polarity"/>
    <property type="evidence" value="ECO:0007669"/>
    <property type="project" value="UniProtKB-ARBA"/>
</dbReference>
<keyword evidence="8" id="KW-0130">Cell adhesion</keyword>
<keyword evidence="2" id="KW-1003">Cell membrane</keyword>
<feature type="domain" description="Cadherin" evidence="16">
    <location>
        <begin position="1689"/>
        <end position="1778"/>
    </location>
</feature>
<feature type="domain" description="Cadherin" evidence="16">
    <location>
        <begin position="841"/>
        <end position="948"/>
    </location>
</feature>
<comment type="subcellular location">
    <subcellularLocation>
        <location evidence="1">Cell membrane</location>
        <topology evidence="1">Single-pass membrane protein</topology>
    </subcellularLocation>
</comment>
<dbReference type="PRINTS" id="PR00205">
    <property type="entry name" value="CADHERIN"/>
</dbReference>
<evidence type="ECO:0000256" key="13">
    <source>
        <dbReference type="PROSITE-ProRule" id="PRU00043"/>
    </source>
</evidence>
<dbReference type="PANTHER" id="PTHR24028">
    <property type="entry name" value="CADHERIN-87A"/>
    <property type="match status" value="1"/>
</dbReference>
<evidence type="ECO:0000256" key="8">
    <source>
        <dbReference type="ARBA" id="ARBA00022889"/>
    </source>
</evidence>
<feature type="domain" description="Cadherin" evidence="16">
    <location>
        <begin position="2085"/>
        <end position="2190"/>
    </location>
</feature>
<feature type="transmembrane region" description="Helical" evidence="15">
    <location>
        <begin position="2858"/>
        <end position="2881"/>
    </location>
</feature>
<evidence type="ECO:0000256" key="10">
    <source>
        <dbReference type="ARBA" id="ARBA00023136"/>
    </source>
</evidence>
<evidence type="ECO:0000313" key="17">
    <source>
        <dbReference type="EMBL" id="RMC07972.1"/>
    </source>
</evidence>
<feature type="domain" description="Cadherin" evidence="16">
    <location>
        <begin position="2605"/>
        <end position="2714"/>
    </location>
</feature>
<dbReference type="FunFam" id="2.60.40.60:FF:000021">
    <property type="entry name" value="FAT atypical cadherin 1"/>
    <property type="match status" value="1"/>
</dbReference>
<keyword evidence="9 15" id="KW-1133">Transmembrane helix</keyword>
<dbReference type="Proteomes" id="UP000269221">
    <property type="component" value="Unassembled WGS sequence"/>
</dbReference>
<dbReference type="PANTHER" id="PTHR24028:SF146">
    <property type="entry name" value="CADHERIN 96CB, ISOFORM D-RELATED"/>
    <property type="match status" value="1"/>
</dbReference>
<evidence type="ECO:0000256" key="2">
    <source>
        <dbReference type="ARBA" id="ARBA00022475"/>
    </source>
</evidence>
<dbReference type="FunFam" id="2.60.40.60:FF:000033">
    <property type="entry name" value="FAT atypical cadherin 1"/>
    <property type="match status" value="2"/>
</dbReference>
<dbReference type="InterPro" id="IPR050174">
    <property type="entry name" value="Protocadherin/Cadherin-CA"/>
</dbReference>
<dbReference type="Pfam" id="PF11822">
    <property type="entry name" value="BTB_SANBR"/>
    <property type="match status" value="1"/>
</dbReference>
<feature type="domain" description="Cadherin" evidence="16">
    <location>
        <begin position="1464"/>
        <end position="1565"/>
    </location>
</feature>
<feature type="domain" description="Cadherin" evidence="16">
    <location>
        <begin position="1779"/>
        <end position="1878"/>
    </location>
</feature>
<dbReference type="GO" id="GO:0007156">
    <property type="term" value="P:homophilic cell adhesion via plasma membrane adhesion molecules"/>
    <property type="evidence" value="ECO:0007669"/>
    <property type="project" value="InterPro"/>
</dbReference>
<dbReference type="InterPro" id="IPR002126">
    <property type="entry name" value="Cadherin-like_dom"/>
</dbReference>
<keyword evidence="5" id="KW-0732">Signal</keyword>
<sequence>MSRGFSENNNFPYDNNQMVLDMILCSLIGVPQPINWDSVARLVPGYTSKECAKRFDELKSSGSSPVDNQYNPLMAAGGSPVETLATYIKSSLLDSQTEFQEPAIGQDSITITGRPSAASTRSSSESEKGPVQNSGESTDETQGPNMVIHVCDEAKNLKEDFVCPRDLLISEMKYFAEYLSVDAQRWEEVDISVHCDVHIFDWLIRYVKRNSRESEANEMPTLEPSNVISILISSEFLKMDSLVEKCIHYCHKNMNAIVATPCNMNCINANLVTHIADLFRHNEVEELKDKRDKFKSKLFCKKIERLFDPEYVNPDSRGNAATLYRCCLCKKLLTKETERRIPCVPGKINIDQHGNIVYVHIRDKTWEVHEYLIGLHEELKSWRDVYWRLWGTVNWLTCSRCNQGCKVRDHMVELPPESKDGDALPAQSEEGDALPSQTAQILNDLLHHRDVIVVPFTKDENSDSGIGLGDDKGLECDVLVEPNTPWGPKTGEINAKQQSLLSEEEEYTTGSEVTEDEVGDEEEVCKKPDQRRMSEITGHLIKMRLGDLDRVKSKDSKEYAGGIYSRLEAQIKASAQVSARQSNAEKNPSGQEDLLLELVGTNIRLCRLWCGCDNLKVFGELEITTINCDVPPSTLVLSSFLDGYTGDIEWITGIPPNVHLKLQEYLFPEHLNYIELVYFSGSSNATVRTTMALDVEALEGKIVWYAVVCQRIGAIDEIENGRNVELIDVNDNAPEFQQSNYSASVSEVAEINSTVIKVEAEDKDFSPEFSLLTYSLWGPNSDYFSIREGDGNVMVKKTLDYNKVNFFNFTVQAKEKFGNQSATASLIINVQDYDTLNPYFSQSVYNGNISENQVGPLTVLPEVLAQDGDKGINEKIIYSIKLVNPPAYSNSFSINDAGVLEVKTSIDREMCPNLVVGIQAAQQDKSFKTADAIVLVTIGDENDNDPVLSQASYNVSLPENFPNGMEVLQVTATDQDEGGFQGTLSLTPEDSPFQLSPAGILTVRNSMLLDRERVPSIHLQVTARDHLSPYKKVNSSINIVLLDENDNSPTFRDTPYRQVIFLNMTAGMAILQVAASDPDDGINGEISFILAGGNEDGHFELDTSTGQISLKTVIPLEINQLKKFVLWITATDGGTVPRSSSVPVEIFAVGDSRPQFVQKTYNVSVEEELVAPVEVAQVKYKALNPHIPVVFRVLTESAPFAIDDEGVISTKTKLDYESQKNYTLNISLSDGSTADYATVFIRVTDVNDNSPVFGATSTTVAIVENMPAGTNVTSVSATDVDEGFNGLVVYTLKGGEGKMDIDSSGFILLQKVLDREEQGFYNLTVIATDQGQPARSTALNLTIVVDDMNDNPPVFSSSRYEVKVPEDQELGSALLTLSATDRDAGANALVTYQIVDQRPQTSSPVFLVNSNTGQLSLNQQLDYETINEFEVKVEASDGGQPTLSNETLVVVHVEDVNDNPPEFSQAVYDVFVFENLQKGSPVYTFSVADKDEAGFSQGYFILNSSSFTVDIPGTLSLRNDTELDRETTPRFILQVWAVDDVINGLSSSALFHITVLDVNDNNPEFQNQPYNFEVLEGEYMLNNATRVGQVTATDLDEGENARITYYLSPEDGDNPYSIQEDGTILVTGSVDRERKDKYELLLVASDNGVPLRQNFTHVSIQVLDVNDNPPQFTRAQYSASVHVAAAKEGEFVLSVSATDLDLGNNAVISYSLMNDSDDFHINNGTGEITLSSNLDHITTDTVVTLTVIATDHGVPQLSSSASVTLYLLVNDTSFGLTFESSSYEFSIEENKAPGTAVGSVKALTGSIAVQVGYSLKSHRDKFSIGDQGDIVALVRLDREEGDLYSILVEAVDSLVPPNTAVALVTVRVEDINDNPPVFSAWIQTHLSAPENAAGLDLGTFSATDLDTGDNALISYSLQDDFAGTFHINSSTGKLMTKTSLDREVMDTYELKIMATDSGKPPQSASLVVSISVEDVNDNPPVFPQRTYSVTVRENEPPHVILSAVATDADVGYNAIIHYTITGETASFHVGELSGDIATLQPLDYESHSQYMFILKAFNPGEPHLQDTANITVTVEDVNEEGPVFDQSSYYKMLLDSSTAGTLVVDINARDEGKGYDEGIFYNISGGNSEGLFSLSSTTGELRLTRDLSKQTSPLYYSLNVTATDSGLPPLSTSVKVSVVIAPMDVSSPVFLEEAYHPAPLSEQSPADTFVVEVRAFYKLPVNYSVTSGDEKGYFIIHSSTGIIRTTKTLELEDFPVNFKVRATDSSNAAIFNEVEVKVEVIDENNFPPVFPSSLLEESLPEHSPATQIVQLKAQDNDTGRNGFLTYGILNGHGLKFRIDETTGILYSMAPFDYEEEPTEYQVVVYAEDDGIPEKKRGYCTVVIKITDINDWPPVFDPVPAFSVQENMPVGFIVGKITASDRDTGDNAFVLYNLTGDGENIFEIDEIQGIIKIRKSPDYETMNKYNLTVTAVNNKSAPFYQAATHVGVAVIDVNDNAPVFAQSSYSASINMVNPVGAPVLTVSATDRDQGQNGLIEYYILPDPTVSPFFLIEDVSEGKIITTGNLSRSGEMHLTVMAKDKGSPPLNGTTVVTLSVFDNRPFVPRFNASEISVSVSENTGVDYLIYDFAVAETSGNLIDYTVVSGNERGHFRLDPESGELRTAVNLDYEDVSQYVILIQANKRVSSAVQVQRSGLFAENVAMLTISVQDVNEEPVFSSNSYSARIPNSVPYKYPVITVQVTVDSSSSSNIVMLVLNQKINVVERNSAEVQRVLEDKLEWNIYVVNIFSKEFERKARSSTNETQVNFIAFDEAHQDVPAEDVKRKLREQKGDIELELEKVFLASVSAAIGETPAAPASPELVAAIVLGVLLAATFIAFLAYVLLDLKKKRKYGKQDLVKKVEILEGIDNPWAADKNGSLKSLEKPEHMNNGRTEMMSFDNLEGTRGDDAEKDEIQAPEKDNYLETVLLDYKGEREQNGAPEKAAESRNVEVQPTVGFTTEQDSFPTNQKPAVSLTPHPTLPDSEKGLKGVKFSEVAVILDAEPGDDEPGDEESDEGNESEGDEPNDDVSL</sequence>
<name>A0A3M0K478_HIRRU</name>
<keyword evidence="6" id="KW-0677">Repeat</keyword>
<feature type="compositionally biased region" description="Polar residues" evidence="14">
    <location>
        <begin position="131"/>
        <end position="144"/>
    </location>
</feature>
<evidence type="ECO:0000256" key="9">
    <source>
        <dbReference type="ARBA" id="ARBA00022989"/>
    </source>
</evidence>
<feature type="domain" description="Cadherin" evidence="16">
    <location>
        <begin position="2395"/>
        <end position="2499"/>
    </location>
</feature>